<dbReference type="OrthoDB" id="7017981at2"/>
<sequence>MSAKEINTLLTLMNQRQARLTSTCKQIAEWIDRQGDVPTAGQIRASLRALEEEEAQVRKTLSSLRQDRPLPRFRS</sequence>
<evidence type="ECO:0000313" key="1">
    <source>
        <dbReference type="EMBL" id="AIR90719.1"/>
    </source>
</evidence>
<dbReference type="AlphaFoldDB" id="A0A089WU52"/>
<name>A0A089WU52_9PSED</name>
<dbReference type="EMBL" id="CP009455">
    <property type="protein sequence ID" value="AIR90719.1"/>
    <property type="molecule type" value="Genomic_DNA"/>
</dbReference>
<dbReference type="Proteomes" id="UP000029493">
    <property type="component" value="Chromosome"/>
</dbReference>
<organism evidence="1 2">
    <name type="scientific">Pseudomonas cremoricolorata</name>
    <dbReference type="NCBI Taxonomy" id="157783"/>
    <lineage>
        <taxon>Bacteria</taxon>
        <taxon>Pseudomonadati</taxon>
        <taxon>Pseudomonadota</taxon>
        <taxon>Gammaproteobacteria</taxon>
        <taxon>Pseudomonadales</taxon>
        <taxon>Pseudomonadaceae</taxon>
        <taxon>Pseudomonas</taxon>
    </lineage>
</organism>
<accession>A0A089WU52</accession>
<dbReference type="RefSeq" id="WP_038413349.1">
    <property type="nucleotide sequence ID" value="NZ_CP009455.1"/>
</dbReference>
<keyword evidence="2" id="KW-1185">Reference proteome</keyword>
<evidence type="ECO:0000313" key="2">
    <source>
        <dbReference type="Proteomes" id="UP000029493"/>
    </source>
</evidence>
<gene>
    <name evidence="1" type="ORF">LK03_16200</name>
</gene>
<protein>
    <submittedName>
        <fullName evidence="1">Uncharacterized protein</fullName>
    </submittedName>
</protein>
<dbReference type="KEGG" id="psw:LK03_16200"/>
<reference evidence="1 2" key="1">
    <citation type="submission" date="2014-09" db="EMBL/GenBank/DDBJ databases">
        <authorList>
            <person name="Chan K.-G."/>
        </authorList>
    </citation>
    <scope>NUCLEOTIDE SEQUENCE [LARGE SCALE GENOMIC DNA]</scope>
    <source>
        <strain evidence="1 2">ND07</strain>
    </source>
</reference>
<proteinExistence type="predicted"/>